<dbReference type="RefSeq" id="WP_018022870.1">
    <property type="nucleotide sequence ID" value="NZ_AQUX01000014.1"/>
</dbReference>
<dbReference type="InterPro" id="IPR006054">
    <property type="entry name" value="DnaQ"/>
</dbReference>
<dbReference type="PANTHER" id="PTHR30231">
    <property type="entry name" value="DNA POLYMERASE III SUBUNIT EPSILON"/>
    <property type="match status" value="1"/>
</dbReference>
<dbReference type="Gene3D" id="3.30.420.10">
    <property type="entry name" value="Ribonuclease H-like superfamily/Ribonuclease H"/>
    <property type="match status" value="1"/>
</dbReference>
<dbReference type="SUPFAM" id="SSF52113">
    <property type="entry name" value="BRCT domain"/>
    <property type="match status" value="1"/>
</dbReference>
<dbReference type="SUPFAM" id="SSF88659">
    <property type="entry name" value="Sigma3 and sigma4 domains of RNA polymerase sigma factors"/>
    <property type="match status" value="1"/>
</dbReference>
<dbReference type="Gene3D" id="3.40.50.10190">
    <property type="entry name" value="BRCT domain"/>
    <property type="match status" value="1"/>
</dbReference>
<dbReference type="InterPro" id="IPR036397">
    <property type="entry name" value="RNaseH_sf"/>
</dbReference>
<gene>
    <name evidence="3" type="ORF">CDOO_00530</name>
</gene>
<sequence>MPLTPHPVAVLDVETTGFSKSDRIIEVGIVTFDDNGNEESRFESLIQPDRAIHNSFVHHITPAMVARAPHFDEVASRVAELINGRVIVAHNASFDARMLNQEFARLGHPLPPAAAWVIDTMRLSKLLLPGSPSKLSDALALSGIRNEAAHNALADAVATASLFYELVDRGAPVAAEPLEVDRALLQLEGAAVLPRPVRTGQPETDAYQQLLISALDDGVLTDSELELLVSKASALGLTREEATRIHESMIKRMAITAWADGILTGEEESLIRRAAESLDVAATVVDKLLSSSRGLSQVALVPGGRISFTGELEMPRESWEQRVVALGYSVGGITKQSCALVAADPESRSGKAKKARDYGVPIISEPELAQLIGDHPVTQGEGADIYVDEPAENPDFTGIFPWFGEATNDLSVLVNSWVNRFSTLPLAEISPRLNTGHIPEGIDQSRVAIRRWFNRHPQPLAAAVIDLRDIAGLGAKSISDIVHAVMLSATDGVEETDQLSFPTNPFVTEDVLADEPAPVVPSDESRVFDWLALVNGGLSDVLSDAPDEILLAEQRLGDRATATRERLARDVAAKIATILDSDTRFGDIAASRVLTDTKTLEEVGETWGVTRERIRQLEKRVRAEIADALNLHSAALPHRVDRPVRKADFLAANPDLSIPVEPGFTLFDYLIAHSISIHLRDGWVESTTAHAELTEAATSKADSYGVVSWEDLDDVGPADTSDRADWVASLLPGSELRDGLLFTRTRSIGDRAAAVLSVAGKPMTAEELIESISHGNVAYLSNAMSSDERFHRIKQGTWALVEWGGAEYTTVVDFIAQRVDIDGSYPLDALLAEARETGIAEATVRTYCSNGEFAIEDGLVTRNSETVVAEANPEEHAAMYFRDGTWQHLITVNHDHLRGSGFSVPRSLAGLFELSLLEKKTFSSPLGEQVLAFGRTNATTGSIRRFLQELGSKLGDRVWVRFDQDGTFTIEPATDRQTSTGVAELLNYCATDDRGDDLATLNLALGLAPGAPRRRTVSRFNHRREEDIANLVRDL</sequence>
<dbReference type="SMART" id="SM00479">
    <property type="entry name" value="EXOIII"/>
    <property type="match status" value="1"/>
</dbReference>
<dbReference type="SUPFAM" id="SSF158682">
    <property type="entry name" value="TerB-like"/>
    <property type="match status" value="1"/>
</dbReference>
<dbReference type="OrthoDB" id="3928741at2"/>
<organism evidence="3 4">
    <name type="scientific">Corynebacterium doosanense CAU 212 = DSM 45436</name>
    <dbReference type="NCBI Taxonomy" id="558173"/>
    <lineage>
        <taxon>Bacteria</taxon>
        <taxon>Bacillati</taxon>
        <taxon>Actinomycetota</taxon>
        <taxon>Actinomycetes</taxon>
        <taxon>Mycobacteriales</taxon>
        <taxon>Corynebacteriaceae</taxon>
        <taxon>Corynebacterium</taxon>
    </lineage>
</organism>
<dbReference type="InterPro" id="IPR012337">
    <property type="entry name" value="RNaseH-like_sf"/>
</dbReference>
<dbReference type="HOGENOM" id="CLU_009285_0_0_11"/>
<evidence type="ECO:0000313" key="3">
    <source>
        <dbReference type="EMBL" id="AIT59971.1"/>
    </source>
</evidence>
<dbReference type="AlphaFoldDB" id="A0A097ICV7"/>
<accession>A0A097ICV7</accession>
<dbReference type="STRING" id="558173.CDOO_00530"/>
<dbReference type="Pfam" id="PF04545">
    <property type="entry name" value="Sigma70_r4"/>
    <property type="match status" value="1"/>
</dbReference>
<dbReference type="PRINTS" id="PR00046">
    <property type="entry name" value="SIGMA70FCT"/>
</dbReference>
<dbReference type="eggNOG" id="COG0568">
    <property type="taxonomic scope" value="Bacteria"/>
</dbReference>
<dbReference type="GO" id="GO:0003700">
    <property type="term" value="F:DNA-binding transcription factor activity"/>
    <property type="evidence" value="ECO:0007669"/>
    <property type="project" value="InterPro"/>
</dbReference>
<keyword evidence="1 3" id="KW-0540">Nuclease</keyword>
<dbReference type="InterPro" id="IPR007630">
    <property type="entry name" value="RNA_pol_sigma70_r4"/>
</dbReference>
<dbReference type="Proteomes" id="UP000029914">
    <property type="component" value="Chromosome"/>
</dbReference>
<dbReference type="KEGG" id="cdo:CDOO_00530"/>
<keyword evidence="4" id="KW-1185">Reference proteome</keyword>
<dbReference type="GO" id="GO:0005829">
    <property type="term" value="C:cytosol"/>
    <property type="evidence" value="ECO:0007669"/>
    <property type="project" value="TreeGrafter"/>
</dbReference>
<keyword evidence="1 3" id="KW-0378">Hydrolase</keyword>
<dbReference type="GO" id="GO:0006352">
    <property type="term" value="P:DNA-templated transcription initiation"/>
    <property type="evidence" value="ECO:0007669"/>
    <property type="project" value="InterPro"/>
</dbReference>
<dbReference type="NCBIfam" id="TIGR00573">
    <property type="entry name" value="dnaq"/>
    <property type="match status" value="1"/>
</dbReference>
<dbReference type="FunFam" id="3.30.420.10:FF:000045">
    <property type="entry name" value="3'-5' exonuclease DinG"/>
    <property type="match status" value="1"/>
</dbReference>
<feature type="domain" description="Exonuclease" evidence="2">
    <location>
        <begin position="7"/>
        <end position="172"/>
    </location>
</feature>
<evidence type="ECO:0000259" key="2">
    <source>
        <dbReference type="SMART" id="SM00479"/>
    </source>
</evidence>
<dbReference type="InterPro" id="IPR013324">
    <property type="entry name" value="RNA_pol_sigma_r3/r4-like"/>
</dbReference>
<protein>
    <submittedName>
        <fullName evidence="3">Exonuclease</fullName>
    </submittedName>
</protein>
<evidence type="ECO:0000313" key="4">
    <source>
        <dbReference type="Proteomes" id="UP000029914"/>
    </source>
</evidence>
<proteinExistence type="predicted"/>
<dbReference type="Gene3D" id="1.10.10.10">
    <property type="entry name" value="Winged helix-like DNA-binding domain superfamily/Winged helix DNA-binding domain"/>
    <property type="match status" value="1"/>
</dbReference>
<name>A0A097ICV7_9CORY</name>
<dbReference type="PANTHER" id="PTHR30231:SF41">
    <property type="entry name" value="DNA POLYMERASE III SUBUNIT EPSILON"/>
    <property type="match status" value="1"/>
</dbReference>
<dbReference type="Pfam" id="PF00929">
    <property type="entry name" value="RNase_T"/>
    <property type="match status" value="1"/>
</dbReference>
<dbReference type="GO" id="GO:0003887">
    <property type="term" value="F:DNA-directed DNA polymerase activity"/>
    <property type="evidence" value="ECO:0007669"/>
    <property type="project" value="InterPro"/>
</dbReference>
<dbReference type="SUPFAM" id="SSF53098">
    <property type="entry name" value="Ribonuclease H-like"/>
    <property type="match status" value="1"/>
</dbReference>
<dbReference type="eggNOG" id="COG0847">
    <property type="taxonomic scope" value="Bacteria"/>
</dbReference>
<dbReference type="InterPro" id="IPR036420">
    <property type="entry name" value="BRCT_dom_sf"/>
</dbReference>
<dbReference type="InterPro" id="IPR029024">
    <property type="entry name" value="TerB-like"/>
</dbReference>
<dbReference type="EMBL" id="CP006764">
    <property type="protein sequence ID" value="AIT59971.1"/>
    <property type="molecule type" value="Genomic_DNA"/>
</dbReference>
<reference evidence="3 4" key="1">
    <citation type="submission" date="2013-09" db="EMBL/GenBank/DDBJ databases">
        <title>Complete genome sequence of Corynebacterium doosanense CAU 212(T) (=DSM 45436(T)), isolated from activated sludge.</title>
        <authorList>
            <person name="Schaffert L."/>
            <person name="Albersmeier A."/>
            <person name="Kalinowski J."/>
            <person name="Ruckert C."/>
        </authorList>
    </citation>
    <scope>NUCLEOTIDE SEQUENCE [LARGE SCALE GENOMIC DNA]</scope>
    <source>
        <strain evidence="3 4">CAU 212</strain>
    </source>
</reference>
<dbReference type="CDD" id="cd06127">
    <property type="entry name" value="DEDDh"/>
    <property type="match status" value="1"/>
</dbReference>
<keyword evidence="1 3" id="KW-0269">Exonuclease</keyword>
<dbReference type="InterPro" id="IPR000943">
    <property type="entry name" value="RNA_pol_sigma70"/>
</dbReference>
<dbReference type="InterPro" id="IPR036388">
    <property type="entry name" value="WH-like_DNA-bd_sf"/>
</dbReference>
<dbReference type="GO" id="GO:0008408">
    <property type="term" value="F:3'-5' exonuclease activity"/>
    <property type="evidence" value="ECO:0007669"/>
    <property type="project" value="TreeGrafter"/>
</dbReference>
<dbReference type="GO" id="GO:0003677">
    <property type="term" value="F:DNA binding"/>
    <property type="evidence" value="ECO:0007669"/>
    <property type="project" value="InterPro"/>
</dbReference>
<dbReference type="InterPro" id="IPR013520">
    <property type="entry name" value="Ribonucl_H"/>
</dbReference>
<evidence type="ECO:0000256" key="1">
    <source>
        <dbReference type="ARBA" id="ARBA00022839"/>
    </source>
</evidence>
<dbReference type="GO" id="GO:0045004">
    <property type="term" value="P:DNA replication proofreading"/>
    <property type="evidence" value="ECO:0007669"/>
    <property type="project" value="TreeGrafter"/>
</dbReference>